<dbReference type="EMBL" id="MK697699">
    <property type="protein sequence ID" value="QHR89857.1"/>
    <property type="molecule type" value="Genomic_DNA"/>
</dbReference>
<dbReference type="AlphaFoldDB" id="A0A6B9XW29"/>
<reference evidence="1" key="1">
    <citation type="submission" date="2019-03" db="EMBL/GenBank/DDBJ databases">
        <title>Largest Complete Mitochondrial Genome of a Gymnosperm, Sitka Spruce (Picea sitchensis), Indicates Complex Physical Structure.</title>
        <authorList>
            <person name="Jackman S.D."/>
            <person name="Coombe L."/>
            <person name="Warren R."/>
            <person name="Kirk H."/>
            <person name="Trinh E."/>
            <person name="McLeod T."/>
            <person name="Pleasance S."/>
            <person name="Pandoh P."/>
            <person name="Zhao Y."/>
            <person name="Coope R."/>
            <person name="Bousquet J."/>
            <person name="Bohlmann J.C."/>
            <person name="Jones S.J.M."/>
            <person name="Birol I."/>
        </authorList>
    </citation>
    <scope>NUCLEOTIDE SEQUENCE</scope>
    <source>
        <strain evidence="1">Q903</strain>
    </source>
</reference>
<sequence>MEVNVLKSAVGFMELREEVVARLQEAFPFAPLYYWGGFKYLGLILKPNGSSRRLANMRGGLPTMHVRVHHPHQPPTQRK</sequence>
<name>A0A6B9XW29_PICSI</name>
<protein>
    <submittedName>
        <fullName evidence="1">Uncharacterized protein</fullName>
    </submittedName>
</protein>
<organism evidence="1">
    <name type="scientific">Picea sitchensis</name>
    <name type="common">Sitka spruce</name>
    <name type="synonym">Pinus sitchensis</name>
    <dbReference type="NCBI Taxonomy" id="3332"/>
    <lineage>
        <taxon>Eukaryota</taxon>
        <taxon>Viridiplantae</taxon>
        <taxon>Streptophyta</taxon>
        <taxon>Embryophyta</taxon>
        <taxon>Tracheophyta</taxon>
        <taxon>Spermatophyta</taxon>
        <taxon>Pinopsida</taxon>
        <taxon>Pinidae</taxon>
        <taxon>Conifers I</taxon>
        <taxon>Pinales</taxon>
        <taxon>Pinaceae</taxon>
        <taxon>Picea</taxon>
    </lineage>
</organism>
<geneLocation type="mitochondrion" evidence="1"/>
<gene>
    <name evidence="1" type="primary">orf03902</name>
    <name evidence="1" type="ORF">Q903MT_gene3879</name>
</gene>
<evidence type="ECO:0000313" key="1">
    <source>
        <dbReference type="EMBL" id="QHR89857.1"/>
    </source>
</evidence>
<proteinExistence type="predicted"/>
<keyword evidence="1" id="KW-0496">Mitochondrion</keyword>
<accession>A0A6B9XW29</accession>